<dbReference type="RefSeq" id="WP_058264699.1">
    <property type="nucleotide sequence ID" value="NZ_FMYN01000001.1"/>
</dbReference>
<dbReference type="EMBL" id="LNQL01000001">
    <property type="protein sequence ID" value="KSU50254.1"/>
    <property type="molecule type" value="Genomic_DNA"/>
</dbReference>
<dbReference type="SMART" id="SM00344">
    <property type="entry name" value="HTH_ASNC"/>
    <property type="match status" value="1"/>
</dbReference>
<evidence type="ECO:0000313" key="2">
    <source>
        <dbReference type="EMBL" id="KSU50254.1"/>
    </source>
</evidence>
<name>A0A0V8GJ01_9BACL</name>
<accession>A0A0V8GJ01</accession>
<proteinExistence type="predicted"/>
<dbReference type="InterPro" id="IPR019888">
    <property type="entry name" value="Tscrpt_reg_AsnC-like"/>
</dbReference>
<protein>
    <submittedName>
        <fullName evidence="2">AsnC family transcriptional regulator</fullName>
    </submittedName>
</protein>
<organism evidence="2 3">
    <name type="scientific">Exiguobacterium indicum</name>
    <dbReference type="NCBI Taxonomy" id="296995"/>
    <lineage>
        <taxon>Bacteria</taxon>
        <taxon>Bacillati</taxon>
        <taxon>Bacillota</taxon>
        <taxon>Bacilli</taxon>
        <taxon>Bacillales</taxon>
        <taxon>Bacillales Family XII. Incertae Sedis</taxon>
        <taxon>Exiguobacterium</taxon>
    </lineage>
</organism>
<dbReference type="Gene3D" id="3.30.70.920">
    <property type="match status" value="1"/>
</dbReference>
<dbReference type="Proteomes" id="UP000053797">
    <property type="component" value="Unassembled WGS sequence"/>
</dbReference>
<dbReference type="Pfam" id="PF01037">
    <property type="entry name" value="AsnC_trans_reg"/>
    <property type="match status" value="1"/>
</dbReference>
<sequence length="165" mass="18685">MYTEKQLELLALLTQNGPMDLDLLAQMLDWEVSEVAASIETFKRDGVLLGYTAVIDWQKIHAHHGVTAFIDVKVTPKRGRGFDEVAERIHRFPEVTSLYLMSGAYDLQVVLDGKSLQEVSQFVSEKLSTLDSVISTTTHFRLKTYKHDGVLFSQDDDDKRLKVSP</sequence>
<feature type="domain" description="Transcription regulator AsnC/Lrp ligand binding" evidence="1">
    <location>
        <begin position="71"/>
        <end position="144"/>
    </location>
</feature>
<dbReference type="InterPro" id="IPR050684">
    <property type="entry name" value="HTH-Siroheme_Decarb"/>
</dbReference>
<reference evidence="2 3" key="1">
    <citation type="journal article" date="2015" name="Int. J. Syst. Evol. Microbiol.">
        <title>Exiguobacterium enclense sp. nov., isolated from sediment.</title>
        <authorList>
            <person name="Dastager S.G."/>
            <person name="Mawlankar R."/>
            <person name="Sonalkar V.V."/>
            <person name="Thorat M.N."/>
            <person name="Mual P."/>
            <person name="Verma A."/>
            <person name="Krishnamurthi S."/>
            <person name="Tang S.K."/>
            <person name="Li W.J."/>
        </authorList>
    </citation>
    <scope>NUCLEOTIDE SEQUENCE [LARGE SCALE GENOMIC DNA]</scope>
    <source>
        <strain evidence="2 3">NIO-1109</strain>
    </source>
</reference>
<comment type="caution">
    <text evidence="2">The sequence shown here is derived from an EMBL/GenBank/DDBJ whole genome shotgun (WGS) entry which is preliminary data.</text>
</comment>
<gene>
    <name evidence="2" type="ORF">AS033_02425</name>
</gene>
<dbReference type="PANTHER" id="PTHR43413:SF7">
    <property type="entry name" value="HTH-TYPE TRANSCRIPTIONAL REGULATOR PTR2"/>
    <property type="match status" value="1"/>
</dbReference>
<dbReference type="PANTHER" id="PTHR43413">
    <property type="entry name" value="TRANSCRIPTIONAL REGULATOR, ASNC FAMILY"/>
    <property type="match status" value="1"/>
</dbReference>
<evidence type="ECO:0000259" key="1">
    <source>
        <dbReference type="Pfam" id="PF01037"/>
    </source>
</evidence>
<dbReference type="OrthoDB" id="66249at2"/>
<dbReference type="InterPro" id="IPR019887">
    <property type="entry name" value="Tscrpt_reg_AsnC/Lrp_C"/>
</dbReference>
<dbReference type="SUPFAM" id="SSF54909">
    <property type="entry name" value="Dimeric alpha+beta barrel"/>
    <property type="match status" value="1"/>
</dbReference>
<evidence type="ECO:0000313" key="3">
    <source>
        <dbReference type="Proteomes" id="UP000053797"/>
    </source>
</evidence>
<dbReference type="AlphaFoldDB" id="A0A0V8GJ01"/>
<dbReference type="InterPro" id="IPR011008">
    <property type="entry name" value="Dimeric_a/b-barrel"/>
</dbReference>